<feature type="compositionally biased region" description="Low complexity" evidence="1">
    <location>
        <begin position="498"/>
        <end position="512"/>
    </location>
</feature>
<name>A0A8H7QTB4_9FUNG</name>
<feature type="compositionally biased region" description="Low complexity" evidence="1">
    <location>
        <begin position="590"/>
        <end position="605"/>
    </location>
</feature>
<feature type="compositionally biased region" description="Low complexity" evidence="1">
    <location>
        <begin position="688"/>
        <end position="699"/>
    </location>
</feature>
<feature type="compositionally biased region" description="Basic residues" evidence="1">
    <location>
        <begin position="561"/>
        <end position="574"/>
    </location>
</feature>
<feature type="compositionally biased region" description="Low complexity" evidence="1">
    <location>
        <begin position="196"/>
        <end position="209"/>
    </location>
</feature>
<feature type="compositionally biased region" description="Acidic residues" evidence="1">
    <location>
        <begin position="225"/>
        <end position="241"/>
    </location>
</feature>
<feature type="region of interest" description="Disordered" evidence="1">
    <location>
        <begin position="192"/>
        <end position="266"/>
    </location>
</feature>
<evidence type="ECO:0000313" key="3">
    <source>
        <dbReference type="Proteomes" id="UP000650833"/>
    </source>
</evidence>
<reference evidence="2" key="1">
    <citation type="submission" date="2020-12" db="EMBL/GenBank/DDBJ databases">
        <title>Metabolic potential, ecology and presence of endohyphal bacteria is reflected in genomic diversity of Mucoromycotina.</title>
        <authorList>
            <person name="Muszewska A."/>
            <person name="Okrasinska A."/>
            <person name="Steczkiewicz K."/>
            <person name="Drgas O."/>
            <person name="Orlowska M."/>
            <person name="Perlinska-Lenart U."/>
            <person name="Aleksandrzak-Piekarczyk T."/>
            <person name="Szatraj K."/>
            <person name="Zielenkiewicz U."/>
            <person name="Pilsyk S."/>
            <person name="Malc E."/>
            <person name="Mieczkowski P."/>
            <person name="Kruszewska J.S."/>
            <person name="Biernat P."/>
            <person name="Pawlowska J."/>
        </authorList>
    </citation>
    <scope>NUCLEOTIDE SEQUENCE</scope>
    <source>
        <strain evidence="2">CBS 226.32</strain>
    </source>
</reference>
<dbReference type="AlphaFoldDB" id="A0A8H7QTB4"/>
<feature type="compositionally biased region" description="Polar residues" evidence="1">
    <location>
        <begin position="436"/>
        <end position="452"/>
    </location>
</feature>
<protein>
    <submittedName>
        <fullName evidence="2">Uncharacterized protein</fullName>
    </submittedName>
</protein>
<proteinExistence type="predicted"/>
<accession>A0A8H7QTB4</accession>
<dbReference type="OrthoDB" id="2291042at2759"/>
<gene>
    <name evidence="2" type="ORF">INT46_008365</name>
</gene>
<feature type="compositionally biased region" description="Low complexity" evidence="1">
    <location>
        <begin position="622"/>
        <end position="631"/>
    </location>
</feature>
<organism evidence="2 3">
    <name type="scientific">Mucor plumbeus</name>
    <dbReference type="NCBI Taxonomy" id="97098"/>
    <lineage>
        <taxon>Eukaryota</taxon>
        <taxon>Fungi</taxon>
        <taxon>Fungi incertae sedis</taxon>
        <taxon>Mucoromycota</taxon>
        <taxon>Mucoromycotina</taxon>
        <taxon>Mucoromycetes</taxon>
        <taxon>Mucorales</taxon>
        <taxon>Mucorineae</taxon>
        <taxon>Mucoraceae</taxon>
        <taxon>Mucor</taxon>
    </lineage>
</organism>
<keyword evidence="3" id="KW-1185">Reference proteome</keyword>
<evidence type="ECO:0000313" key="2">
    <source>
        <dbReference type="EMBL" id="KAG2197368.1"/>
    </source>
</evidence>
<feature type="compositionally biased region" description="Basic and acidic residues" evidence="1">
    <location>
        <begin position="415"/>
        <end position="428"/>
    </location>
</feature>
<sequence>MGLLKLGSLYKKKNKKETPISQPPVPVPVPKLQPISLKLNLDLNNSSSIHDTNTITTATLPQQQKNNKNINTPAGSGSLFDDIFSELTTTSTSKNPVTQQDSIQNDISLAAALSQQLQLEENNNTNGMTGTTKKGSNAMSSSNKNEASSNASNFLLGGDSIYSSYLKNISALDGDQSNSTFSTSMFDNLLGNSRPTATTTTTHNNNASNKINNTPIAKKVVLDSDVSDSDEDSQNDSEDDNSQLLNSDGNQRMTKGVRPIMERRAQDNRLLVQRKIDNWANRVDPEANRVESNESMINRMKDRHRNQVKLAALRQQQQDQQQQQQQQQQYNMMPHHMVTQPYGSAAISLSPNVVLPHPGMLMDPAQMYYSAPLNDYPETPGSIPTQTQAQLTPLVPLPAGFLPNPTHATLAIPHKEKEKEEKEEKDQHAAVVERQSMAQPPVATQSYSTPTNLGRPKSSRSPPAMPLNSATMPSSVNSSFSSSNFNLNTQTLEPSPASSSITLQSTPSSLPTDIDDDNITDDKSVIVESPIQENMEPIIEDEAVAEEADAESSDDEERKSVILRKKKSMKKLRQKQQQQQQETPSVEDTSNSQQSHQNSRQIRSSKSAPNLKKKQSSKKAGKSTSRSSSRRNSQETCTPPSEFITTPPPLPINHEEEHHYHLPRSYSHHQMHQPQPPLPQHHHHYHHQQQQQQNGQHQHQPLRRMKSEPDLPRTSQYLPAQQQLNNEWDRMQIHQREQQLKNHYYQGNNNSLPMVSPSHQQQPRPYMPMYSSPVYYNAMPPPMMPYSGSNGMEAYSSQQDVAHRASMMSNYNKMVYQQQSSQGYYHPSNR</sequence>
<comment type="caution">
    <text evidence="2">The sequence shown here is derived from an EMBL/GenBank/DDBJ whole genome shotgun (WGS) entry which is preliminary data.</text>
</comment>
<feature type="region of interest" description="Disordered" evidence="1">
    <location>
        <begin position="121"/>
        <end position="149"/>
    </location>
</feature>
<evidence type="ECO:0000256" key="1">
    <source>
        <dbReference type="SAM" id="MobiDB-lite"/>
    </source>
</evidence>
<feature type="region of interest" description="Disordered" evidence="1">
    <location>
        <begin position="415"/>
        <end position="713"/>
    </location>
</feature>
<feature type="compositionally biased region" description="Basic residues" evidence="1">
    <location>
        <begin position="611"/>
        <end position="621"/>
    </location>
</feature>
<feature type="compositionally biased region" description="Low complexity" evidence="1">
    <location>
        <begin position="474"/>
        <end position="486"/>
    </location>
</feature>
<feature type="compositionally biased region" description="Acidic residues" evidence="1">
    <location>
        <begin position="538"/>
        <end position="555"/>
    </location>
</feature>
<feature type="compositionally biased region" description="Polar residues" evidence="1">
    <location>
        <begin position="487"/>
        <end position="497"/>
    </location>
</feature>
<dbReference type="EMBL" id="JAEPRC010000431">
    <property type="protein sequence ID" value="KAG2197368.1"/>
    <property type="molecule type" value="Genomic_DNA"/>
</dbReference>
<dbReference type="Proteomes" id="UP000650833">
    <property type="component" value="Unassembled WGS sequence"/>
</dbReference>